<dbReference type="Proteomes" id="UP000474159">
    <property type="component" value="Unassembled WGS sequence"/>
</dbReference>
<dbReference type="AlphaFoldDB" id="A0A6L3SUW2"/>
<dbReference type="EMBL" id="VZZK01000032">
    <property type="protein sequence ID" value="KAB1075913.1"/>
    <property type="molecule type" value="Genomic_DNA"/>
</dbReference>
<evidence type="ECO:0000313" key="2">
    <source>
        <dbReference type="EMBL" id="KAB1075913.1"/>
    </source>
</evidence>
<evidence type="ECO:0000256" key="1">
    <source>
        <dbReference type="SAM" id="MobiDB-lite"/>
    </source>
</evidence>
<gene>
    <name evidence="2" type="ORF">F6X53_24080</name>
</gene>
<comment type="caution">
    <text evidence="2">The sequence shown here is derived from an EMBL/GenBank/DDBJ whole genome shotgun (WGS) entry which is preliminary data.</text>
</comment>
<name>A0A6L3SUW2_9HYPH</name>
<reference evidence="2 3" key="1">
    <citation type="submission" date="2019-09" db="EMBL/GenBank/DDBJ databases">
        <title>YIM 48816 draft genome.</title>
        <authorList>
            <person name="Jiang L."/>
        </authorList>
    </citation>
    <scope>NUCLEOTIDE SEQUENCE [LARGE SCALE GENOMIC DNA]</scope>
    <source>
        <strain evidence="2 3">YIM 48816</strain>
    </source>
</reference>
<sequence>MIDRDRFSKCRTMWERGATAGEREAGKSAAARVAASAGLTLDEAVRLVGSHPQASSRTQGPSAYRPSSSQAWHPAPVKTKPKAKPQPFTVAEMLKAKEAEVERRKRATAREDELMRAFFERQEKDMAAAREAQAIRDREWAERRRQHAGANHV</sequence>
<dbReference type="RefSeq" id="WP_151003077.1">
    <property type="nucleotide sequence ID" value="NZ_BPQY01000086.1"/>
</dbReference>
<organism evidence="2 3">
    <name type="scientific">Methylobacterium soli</name>
    <dbReference type="NCBI Taxonomy" id="553447"/>
    <lineage>
        <taxon>Bacteria</taxon>
        <taxon>Pseudomonadati</taxon>
        <taxon>Pseudomonadota</taxon>
        <taxon>Alphaproteobacteria</taxon>
        <taxon>Hyphomicrobiales</taxon>
        <taxon>Methylobacteriaceae</taxon>
        <taxon>Methylobacterium</taxon>
    </lineage>
</organism>
<accession>A0A6L3SUW2</accession>
<protein>
    <submittedName>
        <fullName evidence="2">Uncharacterized protein</fullName>
    </submittedName>
</protein>
<feature type="region of interest" description="Disordered" evidence="1">
    <location>
        <begin position="48"/>
        <end position="87"/>
    </location>
</feature>
<proteinExistence type="predicted"/>
<evidence type="ECO:0000313" key="3">
    <source>
        <dbReference type="Proteomes" id="UP000474159"/>
    </source>
</evidence>
<keyword evidence="3" id="KW-1185">Reference proteome</keyword>
<feature type="compositionally biased region" description="Polar residues" evidence="1">
    <location>
        <begin position="52"/>
        <end position="71"/>
    </location>
</feature>